<dbReference type="AlphaFoldDB" id="A0A0D2KE77"/>
<proteinExistence type="predicted"/>
<keyword evidence="2" id="KW-1185">Reference proteome</keyword>
<sequence length="480" mass="55457">MKSLAPELRRMIYAHCVNIGAYGLLYVNKQFHHEFSPFVKTDFVLGFHIDPSSSTKVNFINPDDSTWGGRRALDAAYPHLDRSVLDSMPIDQFKGIRILVDPPNMSDPGQVVRGWLQSNALVTALLPDWKEPEVIPRTEEGFIIPDTRLTTRLPPITIQVRDRKAGKWHAQGFWNRSLPGFSQGQAFSDLETILTPLQRFRNADAIVLELPSDAPVDDRFDDFRSNLVSDGTRKKLFGLDISPELVWNDDDTQSIEDALHVWLDYLLDDMHGPSAAELRRDRFKFWCSWYEHQFGRRFHGRYHGSGYFGGTLVELEVHVLDLIERSFHDRFMSAREHVLAAYRDVLRRHGRSVYVYADKEKEFFELDQLVIRNGLRPELGNCETFWDVSYPTGIKPKSQNDSWENTEQIDRRFRLEPPNGLDDPTASRTFPSQLGVCPHCERDHEKFEAADYVQGWIRDYFFESSSRPELPLLLGPIEAT</sequence>
<protein>
    <submittedName>
        <fullName evidence="1">Uncharacterized protein</fullName>
    </submittedName>
</protein>
<dbReference type="RefSeq" id="XP_016635757.1">
    <property type="nucleotide sequence ID" value="XM_016773700.1"/>
</dbReference>
<dbReference type="Proteomes" id="UP000053411">
    <property type="component" value="Unassembled WGS sequence"/>
</dbReference>
<reference evidence="1 2" key="1">
    <citation type="submission" date="2015-01" db="EMBL/GenBank/DDBJ databases">
        <title>The Genome Sequence of Fonsecaea multimorphosa CBS 102226.</title>
        <authorList>
            <consortium name="The Broad Institute Genomics Platform"/>
            <person name="Cuomo C."/>
            <person name="de Hoog S."/>
            <person name="Gorbushina A."/>
            <person name="Stielow B."/>
            <person name="Teixiera M."/>
            <person name="Abouelleil A."/>
            <person name="Chapman S.B."/>
            <person name="Priest M."/>
            <person name="Young S.K."/>
            <person name="Wortman J."/>
            <person name="Nusbaum C."/>
            <person name="Birren B."/>
        </authorList>
    </citation>
    <scope>NUCLEOTIDE SEQUENCE [LARGE SCALE GENOMIC DNA]</scope>
    <source>
        <strain evidence="1 2">CBS 102226</strain>
    </source>
</reference>
<evidence type="ECO:0000313" key="2">
    <source>
        <dbReference type="Proteomes" id="UP000053411"/>
    </source>
</evidence>
<organism evidence="1 2">
    <name type="scientific">Fonsecaea multimorphosa CBS 102226</name>
    <dbReference type="NCBI Taxonomy" id="1442371"/>
    <lineage>
        <taxon>Eukaryota</taxon>
        <taxon>Fungi</taxon>
        <taxon>Dikarya</taxon>
        <taxon>Ascomycota</taxon>
        <taxon>Pezizomycotina</taxon>
        <taxon>Eurotiomycetes</taxon>
        <taxon>Chaetothyriomycetidae</taxon>
        <taxon>Chaetothyriales</taxon>
        <taxon>Herpotrichiellaceae</taxon>
        <taxon>Fonsecaea</taxon>
    </lineage>
</organism>
<gene>
    <name evidence="1" type="ORF">Z520_03187</name>
</gene>
<accession>A0A0D2KE77</accession>
<dbReference type="VEuPathDB" id="FungiDB:Z520_03187"/>
<name>A0A0D2KE77_9EURO</name>
<dbReference type="OrthoDB" id="3940621at2759"/>
<dbReference type="STRING" id="1442371.A0A0D2KE77"/>
<dbReference type="EMBL" id="KN848065">
    <property type="protein sequence ID" value="KIY01635.1"/>
    <property type="molecule type" value="Genomic_DNA"/>
</dbReference>
<evidence type="ECO:0000313" key="1">
    <source>
        <dbReference type="EMBL" id="KIY01635.1"/>
    </source>
</evidence>
<dbReference type="GeneID" id="27708933"/>